<gene>
    <name evidence="1" type="ORF">AAP_02987</name>
</gene>
<comment type="caution">
    <text evidence="1">The sequence shown here is derived from an EMBL/GenBank/DDBJ whole genome shotgun (WGS) entry which is preliminary data.</text>
</comment>
<protein>
    <submittedName>
        <fullName evidence="1">Uncharacterized protein</fullName>
    </submittedName>
</protein>
<dbReference type="VEuPathDB" id="FungiDB:AAP_02987"/>
<name>A0A167Z8X2_9EURO</name>
<evidence type="ECO:0000313" key="1">
    <source>
        <dbReference type="EMBL" id="KZZ92332.1"/>
    </source>
</evidence>
<keyword evidence="2" id="KW-1185">Reference proteome</keyword>
<sequence>MSMLKDIASDPAVSDLLDDADRAGEGAEDFDPSAPLTWEMTQNFHILLSDGTYWTVHSEQTPIPAKELQAVLARENKPLLGYWSLKQLIRADIVEDAEDVLIAELSSEGAQAHERRED</sequence>
<dbReference type="AlphaFoldDB" id="A0A167Z8X2"/>
<proteinExistence type="predicted"/>
<dbReference type="OrthoDB" id="10451842at2759"/>
<organism evidence="1 2">
    <name type="scientific">Ascosphaera apis ARSEF 7405</name>
    <dbReference type="NCBI Taxonomy" id="392613"/>
    <lineage>
        <taxon>Eukaryota</taxon>
        <taxon>Fungi</taxon>
        <taxon>Dikarya</taxon>
        <taxon>Ascomycota</taxon>
        <taxon>Pezizomycotina</taxon>
        <taxon>Eurotiomycetes</taxon>
        <taxon>Eurotiomycetidae</taxon>
        <taxon>Onygenales</taxon>
        <taxon>Ascosphaeraceae</taxon>
        <taxon>Ascosphaera</taxon>
    </lineage>
</organism>
<reference evidence="1 2" key="1">
    <citation type="journal article" date="2016" name="Genome Biol. Evol.">
        <title>Divergent and convergent evolution of fungal pathogenicity.</title>
        <authorList>
            <person name="Shang Y."/>
            <person name="Xiao G."/>
            <person name="Zheng P."/>
            <person name="Cen K."/>
            <person name="Zhan S."/>
            <person name="Wang C."/>
        </authorList>
    </citation>
    <scope>NUCLEOTIDE SEQUENCE [LARGE SCALE GENOMIC DNA]</scope>
    <source>
        <strain evidence="1 2">ARSEF 7405</strain>
    </source>
</reference>
<dbReference type="Proteomes" id="UP000242877">
    <property type="component" value="Unassembled WGS sequence"/>
</dbReference>
<dbReference type="EMBL" id="AZGZ01000011">
    <property type="protein sequence ID" value="KZZ92332.1"/>
    <property type="molecule type" value="Genomic_DNA"/>
</dbReference>
<evidence type="ECO:0000313" key="2">
    <source>
        <dbReference type="Proteomes" id="UP000242877"/>
    </source>
</evidence>
<accession>A0A167Z8X2</accession>